<evidence type="ECO:0000313" key="1">
    <source>
        <dbReference type="EMBL" id="KAK7423418.1"/>
    </source>
</evidence>
<protein>
    <submittedName>
        <fullName evidence="1">Uncharacterized protein</fullName>
    </submittedName>
</protein>
<reference evidence="1 2" key="1">
    <citation type="journal article" date="2025" name="Microbiol. Resour. Announc.">
        <title>Draft genome sequences for Neonectria magnoliae and Neonectria punicea, canker pathogens of Liriodendron tulipifera and Acer saccharum in West Virginia.</title>
        <authorList>
            <person name="Petronek H.M."/>
            <person name="Kasson M.T."/>
            <person name="Metheny A.M."/>
            <person name="Stauder C.M."/>
            <person name="Lovett B."/>
            <person name="Lynch S.C."/>
            <person name="Garnas J.R."/>
            <person name="Kasson L.R."/>
            <person name="Stajich J.E."/>
        </authorList>
    </citation>
    <scope>NUCLEOTIDE SEQUENCE [LARGE SCALE GENOMIC DNA]</scope>
    <source>
        <strain evidence="1 2">NRRL 64651</strain>
    </source>
</reference>
<comment type="caution">
    <text evidence="1">The sequence shown here is derived from an EMBL/GenBank/DDBJ whole genome shotgun (WGS) entry which is preliminary data.</text>
</comment>
<proteinExistence type="predicted"/>
<dbReference type="Proteomes" id="UP001498421">
    <property type="component" value="Unassembled WGS sequence"/>
</dbReference>
<gene>
    <name evidence="1" type="ORF">QQZ08_009096</name>
</gene>
<organism evidence="1 2">
    <name type="scientific">Neonectria magnoliae</name>
    <dbReference type="NCBI Taxonomy" id="2732573"/>
    <lineage>
        <taxon>Eukaryota</taxon>
        <taxon>Fungi</taxon>
        <taxon>Dikarya</taxon>
        <taxon>Ascomycota</taxon>
        <taxon>Pezizomycotina</taxon>
        <taxon>Sordariomycetes</taxon>
        <taxon>Hypocreomycetidae</taxon>
        <taxon>Hypocreales</taxon>
        <taxon>Nectriaceae</taxon>
        <taxon>Neonectria</taxon>
    </lineage>
</organism>
<sequence length="144" mass="15724">MKFKVGNWLEGKLGGRRTRSARPEENLTNLPWLPSTRPYALTPSSSKEVLTPGSPLFEKLPRELRHQILVLASGDAIVHMDLSFVHPAVALAPGSWSIISHAGIDSVGYSIPPVIGTRKSKSLETITVDWERSIAANFGRASIL</sequence>
<name>A0ABR1HQA4_9HYPO</name>
<evidence type="ECO:0000313" key="2">
    <source>
        <dbReference type="Proteomes" id="UP001498421"/>
    </source>
</evidence>
<accession>A0ABR1HQA4</accession>
<dbReference type="EMBL" id="JAZAVK010000099">
    <property type="protein sequence ID" value="KAK7423418.1"/>
    <property type="molecule type" value="Genomic_DNA"/>
</dbReference>
<keyword evidence="2" id="KW-1185">Reference proteome</keyword>